<dbReference type="eggNOG" id="COG0438">
    <property type="taxonomic scope" value="Bacteria"/>
</dbReference>
<dbReference type="CAZy" id="GT4">
    <property type="family name" value="Glycosyltransferase Family 4"/>
</dbReference>
<dbReference type="KEGG" id="afo:Afer_1745"/>
<evidence type="ECO:0000313" key="3">
    <source>
        <dbReference type="Proteomes" id="UP000000771"/>
    </source>
</evidence>
<dbReference type="GO" id="GO:0016757">
    <property type="term" value="F:glycosyltransferase activity"/>
    <property type="evidence" value="ECO:0007669"/>
    <property type="project" value="TreeGrafter"/>
</dbReference>
<dbReference type="PANTHER" id="PTHR46401">
    <property type="entry name" value="GLYCOSYLTRANSFERASE WBBK-RELATED"/>
    <property type="match status" value="1"/>
</dbReference>
<dbReference type="Proteomes" id="UP000000771">
    <property type="component" value="Chromosome"/>
</dbReference>
<protein>
    <submittedName>
        <fullName evidence="2">Glycosyl transferase group 1</fullName>
    </submittedName>
</protein>
<reference evidence="2 3" key="1">
    <citation type="journal article" date="2009" name="Stand. Genomic Sci.">
        <title>Complete genome sequence of Acidimicrobium ferrooxidans type strain (ICP).</title>
        <authorList>
            <person name="Clum A."/>
            <person name="Nolan M."/>
            <person name="Lang E."/>
            <person name="Glavina Del Rio T."/>
            <person name="Tice H."/>
            <person name="Copeland A."/>
            <person name="Cheng J.F."/>
            <person name="Lucas S."/>
            <person name="Chen F."/>
            <person name="Bruce D."/>
            <person name="Goodwin L."/>
            <person name="Pitluck S."/>
            <person name="Ivanova N."/>
            <person name="Mavrommatis K."/>
            <person name="Mikhailova N."/>
            <person name="Pati A."/>
            <person name="Chen A."/>
            <person name="Palaniappan K."/>
            <person name="Goker M."/>
            <person name="Spring S."/>
            <person name="Land M."/>
            <person name="Hauser L."/>
            <person name="Chang Y.J."/>
            <person name="Jeffries C.C."/>
            <person name="Chain P."/>
            <person name="Bristow J."/>
            <person name="Eisen J.A."/>
            <person name="Markowitz V."/>
            <person name="Hugenholtz P."/>
            <person name="Kyrpides N.C."/>
            <person name="Klenk H.P."/>
            <person name="Lapidus A."/>
        </authorList>
    </citation>
    <scope>NUCLEOTIDE SEQUENCE [LARGE SCALE GENOMIC DNA]</scope>
    <source>
        <strain evidence="3">DSM 10331 / JCM 15462 / NBRC 103882 / ICP</strain>
    </source>
</reference>
<keyword evidence="1 2" id="KW-0808">Transferase</keyword>
<sequence>MRVLQFVPALLPHDAVGNIVRGLDERLRGIGVSTGIVVAGDRPPPGATSVRHTQLRPDDIVLYHLASRSPEGARLVARHPNVVVHYHNITPPELLLPWLPTDALELQLARREAARILRAARLTMAVSAYNADDARSLGARDVAVTGTLSRHDQLVAAPSTEVLGWLRADRDRRGSPHDWLFVGRLTPHKRAEDLVAALFAYRHATGTDAALTIVGRPASRRYLAHLRRRVSVLGLTARVRILTHPLAPRALADHFRAASVYVTASRHEGFGLPLLEAMSFGLPIAGLAAAAVTETVQTAGVLVDRADPVELAAAAATAAELGPRLRPAMDERLRAYDSDAAFARIVEGLRSVGLEVRA</sequence>
<dbReference type="HOGENOM" id="CLU_009583_27_5_11"/>
<dbReference type="GO" id="GO:0009103">
    <property type="term" value="P:lipopolysaccharide biosynthetic process"/>
    <property type="evidence" value="ECO:0007669"/>
    <property type="project" value="TreeGrafter"/>
</dbReference>
<proteinExistence type="predicted"/>
<accession>C7M103</accession>
<dbReference type="Pfam" id="PF13692">
    <property type="entry name" value="Glyco_trans_1_4"/>
    <property type="match status" value="1"/>
</dbReference>
<dbReference type="SUPFAM" id="SSF53756">
    <property type="entry name" value="UDP-Glycosyltransferase/glycogen phosphorylase"/>
    <property type="match status" value="1"/>
</dbReference>
<dbReference type="Gene3D" id="3.40.50.2000">
    <property type="entry name" value="Glycogen Phosphorylase B"/>
    <property type="match status" value="1"/>
</dbReference>
<organism evidence="2 3">
    <name type="scientific">Acidimicrobium ferrooxidans (strain DSM 10331 / JCM 15462 / NBRC 103882 / ICP)</name>
    <dbReference type="NCBI Taxonomy" id="525909"/>
    <lineage>
        <taxon>Bacteria</taxon>
        <taxon>Bacillati</taxon>
        <taxon>Actinomycetota</taxon>
        <taxon>Acidimicrobiia</taxon>
        <taxon>Acidimicrobiales</taxon>
        <taxon>Acidimicrobiaceae</taxon>
        <taxon>Acidimicrobium</taxon>
    </lineage>
</organism>
<dbReference type="OrthoDB" id="570545at2"/>
<dbReference type="PANTHER" id="PTHR46401:SF2">
    <property type="entry name" value="GLYCOSYLTRANSFERASE WBBK-RELATED"/>
    <property type="match status" value="1"/>
</dbReference>
<dbReference type="RefSeq" id="WP_015799140.1">
    <property type="nucleotide sequence ID" value="NC_013124.1"/>
</dbReference>
<dbReference type="STRING" id="525909.Afer_1745"/>
<evidence type="ECO:0000256" key="1">
    <source>
        <dbReference type="ARBA" id="ARBA00022679"/>
    </source>
</evidence>
<keyword evidence="3" id="KW-1185">Reference proteome</keyword>
<dbReference type="EMBL" id="CP001631">
    <property type="protein sequence ID" value="ACU54661.1"/>
    <property type="molecule type" value="Genomic_DNA"/>
</dbReference>
<evidence type="ECO:0000313" key="2">
    <source>
        <dbReference type="EMBL" id="ACU54661.1"/>
    </source>
</evidence>
<dbReference type="AlphaFoldDB" id="C7M103"/>
<name>C7M103_ACIFD</name>
<gene>
    <name evidence="2" type="ordered locus">Afer_1745</name>
</gene>